<evidence type="ECO:0000313" key="3">
    <source>
        <dbReference type="Proteomes" id="UP000316092"/>
    </source>
</evidence>
<organism evidence="2 3">
    <name type="scientific">Deinococcus detaillensis</name>
    <dbReference type="NCBI Taxonomy" id="2592048"/>
    <lineage>
        <taxon>Bacteria</taxon>
        <taxon>Thermotogati</taxon>
        <taxon>Deinococcota</taxon>
        <taxon>Deinococci</taxon>
        <taxon>Deinococcales</taxon>
        <taxon>Deinococcaceae</taxon>
        <taxon>Deinococcus</taxon>
    </lineage>
</organism>
<dbReference type="AlphaFoldDB" id="A0A553V4I5"/>
<dbReference type="EMBL" id="VKDB01000002">
    <property type="protein sequence ID" value="TSA87403.1"/>
    <property type="molecule type" value="Genomic_DNA"/>
</dbReference>
<feature type="domain" description="Aminoglycoside phosphotransferase" evidence="1">
    <location>
        <begin position="25"/>
        <end position="250"/>
    </location>
</feature>
<dbReference type="PANTHER" id="PTHR21310">
    <property type="entry name" value="AMINOGLYCOSIDE PHOSPHOTRANSFERASE-RELATED-RELATED"/>
    <property type="match status" value="1"/>
</dbReference>
<dbReference type="Gene3D" id="3.90.1200.10">
    <property type="match status" value="1"/>
</dbReference>
<dbReference type="SUPFAM" id="SSF56112">
    <property type="entry name" value="Protein kinase-like (PK-like)"/>
    <property type="match status" value="1"/>
</dbReference>
<dbReference type="InterPro" id="IPR051678">
    <property type="entry name" value="AGP_Transferase"/>
</dbReference>
<evidence type="ECO:0000259" key="1">
    <source>
        <dbReference type="Pfam" id="PF01636"/>
    </source>
</evidence>
<reference evidence="2 3" key="1">
    <citation type="submission" date="2019-07" db="EMBL/GenBank/DDBJ databases">
        <title>Deinococcus detaillus sp. nov., isolated from humus soil in Antarctica.</title>
        <authorList>
            <person name="Zhang K."/>
        </authorList>
    </citation>
    <scope>NUCLEOTIDE SEQUENCE [LARGE SCALE GENOMIC DNA]</scope>
    <source>
        <strain evidence="2 3">H1</strain>
    </source>
</reference>
<evidence type="ECO:0000313" key="2">
    <source>
        <dbReference type="EMBL" id="TSA87403.1"/>
    </source>
</evidence>
<keyword evidence="2" id="KW-0808">Transferase</keyword>
<dbReference type="Pfam" id="PF01636">
    <property type="entry name" value="APH"/>
    <property type="match status" value="1"/>
</dbReference>
<dbReference type="RefSeq" id="WP_143719363.1">
    <property type="nucleotide sequence ID" value="NZ_VKDB01000002.1"/>
</dbReference>
<proteinExistence type="predicted"/>
<dbReference type="Proteomes" id="UP000316092">
    <property type="component" value="Unassembled WGS sequence"/>
</dbReference>
<dbReference type="InterPro" id="IPR011009">
    <property type="entry name" value="Kinase-like_dom_sf"/>
</dbReference>
<sequence>MPSFLTPQTLSWLGRVVPDAKLGRVQPLAGSTSASVYRLDFTNRSSAVLRQFDVLPDWLKLEPDLALHEARSLERAAQMNLPTPKLLAFDESGKECGVPSVLMSHLAGTVELNPPNLTGELDQLAAALSEIHRVSPTDFGWAYAPYADLSKLTVPTWTTAPQAWAGAIELLQGPRPTFTPCFIHRDFHPANVLRQSGQVSGVVDWVNACVGPAAADVGHCHLNLAQMYGLEAADTFKAAYARHTGHRQEPYWDALSLADLVDGPEPPKVYAGWPAFGLTGLTDELIRARLDAFLLSLDF</sequence>
<protein>
    <submittedName>
        <fullName evidence="2">Aminoglycoside phosphotransferase family protein</fullName>
    </submittedName>
</protein>
<dbReference type="GO" id="GO:0016740">
    <property type="term" value="F:transferase activity"/>
    <property type="evidence" value="ECO:0007669"/>
    <property type="project" value="UniProtKB-KW"/>
</dbReference>
<name>A0A553V4I5_9DEIO</name>
<gene>
    <name evidence="2" type="ORF">FNU79_02645</name>
</gene>
<dbReference type="OrthoDB" id="334783at2"/>
<accession>A0A553V4I5</accession>
<keyword evidence="3" id="KW-1185">Reference proteome</keyword>
<comment type="caution">
    <text evidence="2">The sequence shown here is derived from an EMBL/GenBank/DDBJ whole genome shotgun (WGS) entry which is preliminary data.</text>
</comment>
<dbReference type="InterPro" id="IPR002575">
    <property type="entry name" value="Aminoglycoside_PTrfase"/>
</dbReference>